<proteinExistence type="predicted"/>
<accession>A0A484M994</accession>
<name>A0A484M994_9ASTE</name>
<evidence type="ECO:0000313" key="1">
    <source>
        <dbReference type="EMBL" id="VFQ84598.1"/>
    </source>
</evidence>
<dbReference type="AlphaFoldDB" id="A0A484M994"/>
<reference evidence="1 2" key="1">
    <citation type="submission" date="2018-04" db="EMBL/GenBank/DDBJ databases">
        <authorList>
            <person name="Vogel A."/>
        </authorList>
    </citation>
    <scope>NUCLEOTIDE SEQUENCE [LARGE SCALE GENOMIC DNA]</scope>
</reference>
<gene>
    <name evidence="1" type="ORF">CCAM_LOCUS26374</name>
</gene>
<sequence>MNFSRPALARCCVEVDISNLPPARILINHGGEELIFPFLYEDVPLFARGAGGLGMIWKHVSIGGKRRSPLTGKQWRCRRRGKTMQWIRILESGKRLNPKRVKPRYLWNQHIRKSGRPDLPILHMMCGRKVHEKLPKPRQVQLTPAQAVFSPMRLKK</sequence>
<protein>
    <submittedName>
        <fullName evidence="1">Uncharacterized protein</fullName>
    </submittedName>
</protein>
<keyword evidence="2" id="KW-1185">Reference proteome</keyword>
<dbReference type="Proteomes" id="UP000595140">
    <property type="component" value="Unassembled WGS sequence"/>
</dbReference>
<evidence type="ECO:0000313" key="2">
    <source>
        <dbReference type="Proteomes" id="UP000595140"/>
    </source>
</evidence>
<organism evidence="1 2">
    <name type="scientific">Cuscuta campestris</name>
    <dbReference type="NCBI Taxonomy" id="132261"/>
    <lineage>
        <taxon>Eukaryota</taxon>
        <taxon>Viridiplantae</taxon>
        <taxon>Streptophyta</taxon>
        <taxon>Embryophyta</taxon>
        <taxon>Tracheophyta</taxon>
        <taxon>Spermatophyta</taxon>
        <taxon>Magnoliopsida</taxon>
        <taxon>eudicotyledons</taxon>
        <taxon>Gunneridae</taxon>
        <taxon>Pentapetalae</taxon>
        <taxon>asterids</taxon>
        <taxon>lamiids</taxon>
        <taxon>Solanales</taxon>
        <taxon>Convolvulaceae</taxon>
        <taxon>Cuscuteae</taxon>
        <taxon>Cuscuta</taxon>
        <taxon>Cuscuta subgen. Grammica</taxon>
        <taxon>Cuscuta sect. Cleistogrammica</taxon>
    </lineage>
</organism>
<dbReference type="EMBL" id="OOIL02002807">
    <property type="protein sequence ID" value="VFQ84598.1"/>
    <property type="molecule type" value="Genomic_DNA"/>
</dbReference>